<dbReference type="InterPro" id="IPR000385">
    <property type="entry name" value="MoaA_NifB_PqqE_Fe-S-bd_CS"/>
</dbReference>
<keyword evidence="2" id="KW-0004">4Fe-4S</keyword>
<dbReference type="Pfam" id="PF13186">
    <property type="entry name" value="SPASM"/>
    <property type="match status" value="1"/>
</dbReference>
<dbReference type="STRING" id="632335.Calkr_0223"/>
<dbReference type="SFLD" id="SFLDS00029">
    <property type="entry name" value="Radical_SAM"/>
    <property type="match status" value="1"/>
</dbReference>
<reference key="1">
    <citation type="submission" date="2010-11" db="EMBL/GenBank/DDBJ databases">
        <title>Complete sequence of chromosome of Caldicellulosiruptor kristjanssonii 177R1B.</title>
        <authorList>
            <consortium name="US DOE Joint Genome Institute"/>
            <person name="Lucas S."/>
            <person name="Copeland A."/>
            <person name="Lapidus A."/>
            <person name="Cheng J.-F."/>
            <person name="Bruce D."/>
            <person name="Goodwin L."/>
            <person name="Pitluck S."/>
            <person name="Davenport K."/>
            <person name="Detter J.C."/>
            <person name="Han C."/>
            <person name="Tapia R."/>
            <person name="Land M."/>
            <person name="Hauser L."/>
            <person name="Jeffries C."/>
            <person name="Kyrpides N."/>
            <person name="Ivanova N."/>
            <person name="Mikhailova N."/>
            <person name="Blumer-Schuette S.E."/>
            <person name="Kelly R.M."/>
            <person name="Woyke T."/>
        </authorList>
    </citation>
    <scope>NUCLEOTIDE SEQUENCE</scope>
    <source>
        <strain>177R1B</strain>
    </source>
</reference>
<evidence type="ECO:0000259" key="7">
    <source>
        <dbReference type="PROSITE" id="PS51918"/>
    </source>
</evidence>
<dbReference type="eggNOG" id="COG0535">
    <property type="taxonomic scope" value="Bacteria"/>
</dbReference>
<dbReference type="GO" id="GO:0051539">
    <property type="term" value="F:4 iron, 4 sulfur cluster binding"/>
    <property type="evidence" value="ECO:0007669"/>
    <property type="project" value="UniProtKB-KW"/>
</dbReference>
<dbReference type="AlphaFoldDB" id="E4S713"/>
<reference evidence="8 9" key="2">
    <citation type="journal article" date="2011" name="J. Bacteriol.">
        <title>Complete genome sequences for the anaerobic, extremely thermophilic plant biomass-degrading bacteria Caldicellulosiruptor hydrothermalis, Caldicellulosiruptor kristjanssonii, Caldicellulosiruptor kronotskyensis, Caldicellulosiruptor owensenis, and Caldicellulosiruptor lactoaceticus.</title>
        <authorList>
            <person name="Blumer-Schuette S.E."/>
            <person name="Ozdemir I."/>
            <person name="Mistry D."/>
            <person name="Lucas S."/>
            <person name="Lapidus A."/>
            <person name="Cheng J.F."/>
            <person name="Goodwin L.A."/>
            <person name="Pitluck S."/>
            <person name="Land M.L."/>
            <person name="Hauser L.J."/>
            <person name="Woyke T."/>
            <person name="Mikhailova N."/>
            <person name="Pati A."/>
            <person name="Kyrpides N.C."/>
            <person name="Ivanova N."/>
            <person name="Detter J.C."/>
            <person name="Walston-Davenport K."/>
            <person name="Han S."/>
            <person name="Adams M.W."/>
            <person name="Kelly R.M."/>
        </authorList>
    </citation>
    <scope>NUCLEOTIDE SEQUENCE [LARGE SCALE GENOMIC DNA]</scope>
    <source>
        <strain evidence="9">ATCC 700853 / DSM 12137 / I77R1B</strain>
    </source>
</reference>
<dbReference type="InterPro" id="IPR007197">
    <property type="entry name" value="rSAM"/>
</dbReference>
<dbReference type="InterPro" id="IPR050377">
    <property type="entry name" value="Radical_SAM_PqqE_MftC-like"/>
</dbReference>
<dbReference type="PROSITE" id="PS51918">
    <property type="entry name" value="RADICAL_SAM"/>
    <property type="match status" value="1"/>
</dbReference>
<name>E4S713_CALA7</name>
<dbReference type="CDD" id="cd01335">
    <property type="entry name" value="Radical_SAM"/>
    <property type="match status" value="1"/>
</dbReference>
<dbReference type="SUPFAM" id="SSF102114">
    <property type="entry name" value="Radical SAM enzymes"/>
    <property type="match status" value="1"/>
</dbReference>
<dbReference type="GO" id="GO:0003824">
    <property type="term" value="F:catalytic activity"/>
    <property type="evidence" value="ECO:0007669"/>
    <property type="project" value="InterPro"/>
</dbReference>
<dbReference type="EMBL" id="CP002326">
    <property type="protein sequence ID" value="ADQ39788.1"/>
    <property type="molecule type" value="Genomic_DNA"/>
</dbReference>
<accession>E4S713</accession>
<organism evidence="8 9">
    <name type="scientific">Caldicellulosiruptor acetigenus (strain ATCC 700853 / DSM 12137 / I77R1B)</name>
    <name type="common">Caldicellulosiruptor kristjanssonii</name>
    <dbReference type="NCBI Taxonomy" id="632335"/>
    <lineage>
        <taxon>Bacteria</taxon>
        <taxon>Bacillati</taxon>
        <taxon>Bacillota</taxon>
        <taxon>Bacillota incertae sedis</taxon>
        <taxon>Caldicellulosiruptorales</taxon>
        <taxon>Caldicellulosiruptoraceae</taxon>
        <taxon>Caldicellulosiruptor</taxon>
    </lineage>
</organism>
<sequence>MGIYFKLYPHVYFIRNKNSACLYNTLNGDMISLKEPYISLLELSETNTDLQNINNNMDFYNQLYKLNLGAFYRQPVYVEKAMLGLGEPLRKVVPETHLIKELQIEITKECNFDCKFCIKEDNILFRKTGCKRWKNEEKALKLDEWKNIIEQASQMGCRTLTFFGGEPFIKYSVLYDLVKYAKNFSIANIKVFTNGALLTDEMLSFIKKENIELTIQILSFDENCFDKISGVNGAFKKVFRNLDKMLELGIQFNILFLVNKFNETELEYIKSFKTKIKREVVVDFIHPKPENNFYSTKYINYIYAKERRLIKPNLHTFMFLKNYNCCYGEKIAISENGDVFPCIMSRQLKLGNIREISKLYKIFDTDFYYFLKKLNKDKIEGCKECAYRYGCIDCRALEMAATNKLTGMEYCEFVKQLMGEV</sequence>
<dbReference type="InterPro" id="IPR058240">
    <property type="entry name" value="rSAM_sf"/>
</dbReference>
<evidence type="ECO:0000256" key="4">
    <source>
        <dbReference type="ARBA" id="ARBA00022723"/>
    </source>
</evidence>
<dbReference type="InterPro" id="IPR013785">
    <property type="entry name" value="Aldolase_TIM"/>
</dbReference>
<dbReference type="Proteomes" id="UP000009256">
    <property type="component" value="Chromosome"/>
</dbReference>
<dbReference type="HOGENOM" id="CLU_049322_0_0_9"/>
<dbReference type="Gene3D" id="3.20.20.70">
    <property type="entry name" value="Aldolase class I"/>
    <property type="match status" value="1"/>
</dbReference>
<dbReference type="PANTHER" id="PTHR11228:SF34">
    <property type="entry name" value="TUNGSTEN-CONTAINING ALDEHYDE FERREDOXIN OXIDOREDUCTASE COFACTOR MODIFYING PROTEIN"/>
    <property type="match status" value="1"/>
</dbReference>
<feature type="domain" description="Radical SAM core" evidence="7">
    <location>
        <begin position="96"/>
        <end position="329"/>
    </location>
</feature>
<evidence type="ECO:0000256" key="6">
    <source>
        <dbReference type="ARBA" id="ARBA00023014"/>
    </source>
</evidence>
<dbReference type="OrthoDB" id="9808591at2"/>
<dbReference type="NCBIfam" id="TIGR04085">
    <property type="entry name" value="rSAM_more_4Fe4S"/>
    <property type="match status" value="1"/>
</dbReference>
<dbReference type="PROSITE" id="PS01305">
    <property type="entry name" value="MOAA_NIFB_PQQE"/>
    <property type="match status" value="1"/>
</dbReference>
<dbReference type="InterPro" id="IPR023885">
    <property type="entry name" value="4Fe4S-binding_SPASM_dom"/>
</dbReference>
<evidence type="ECO:0000256" key="3">
    <source>
        <dbReference type="ARBA" id="ARBA00022691"/>
    </source>
</evidence>
<dbReference type="Pfam" id="PF04055">
    <property type="entry name" value="Radical_SAM"/>
    <property type="match status" value="1"/>
</dbReference>
<keyword evidence="9" id="KW-1185">Reference proteome</keyword>
<protein>
    <submittedName>
        <fullName evidence="8">Radical SAM domain protein</fullName>
    </submittedName>
</protein>
<dbReference type="GO" id="GO:0032324">
    <property type="term" value="P:molybdopterin cofactor biosynthetic process"/>
    <property type="evidence" value="ECO:0007669"/>
    <property type="project" value="UniProtKB-ARBA"/>
</dbReference>
<evidence type="ECO:0000313" key="8">
    <source>
        <dbReference type="EMBL" id="ADQ39788.1"/>
    </source>
</evidence>
<dbReference type="KEGG" id="cki:Calkr_0223"/>
<keyword evidence="6" id="KW-0411">Iron-sulfur</keyword>
<evidence type="ECO:0000313" key="9">
    <source>
        <dbReference type="Proteomes" id="UP000009256"/>
    </source>
</evidence>
<dbReference type="RefSeq" id="WP_013431637.1">
    <property type="nucleotide sequence ID" value="NC_014721.1"/>
</dbReference>
<dbReference type="SFLD" id="SFLDG01067">
    <property type="entry name" value="SPASM/twitch_domain_containing"/>
    <property type="match status" value="1"/>
</dbReference>
<dbReference type="SFLD" id="SFLDG01386">
    <property type="entry name" value="main_SPASM_domain-containing"/>
    <property type="match status" value="1"/>
</dbReference>
<proteinExistence type="predicted"/>
<keyword evidence="5" id="KW-0408">Iron</keyword>
<evidence type="ECO:0000256" key="2">
    <source>
        <dbReference type="ARBA" id="ARBA00022485"/>
    </source>
</evidence>
<dbReference type="InterPro" id="IPR006638">
    <property type="entry name" value="Elp3/MiaA/NifB-like_rSAM"/>
</dbReference>
<evidence type="ECO:0000256" key="5">
    <source>
        <dbReference type="ARBA" id="ARBA00023004"/>
    </source>
</evidence>
<keyword evidence="4" id="KW-0479">Metal-binding</keyword>
<keyword evidence="3" id="KW-0949">S-adenosyl-L-methionine</keyword>
<dbReference type="SMART" id="SM00729">
    <property type="entry name" value="Elp3"/>
    <property type="match status" value="1"/>
</dbReference>
<evidence type="ECO:0000256" key="1">
    <source>
        <dbReference type="ARBA" id="ARBA00001966"/>
    </source>
</evidence>
<gene>
    <name evidence="8" type="ordered locus">Calkr_0223</name>
</gene>
<dbReference type="GO" id="GO:0046872">
    <property type="term" value="F:metal ion binding"/>
    <property type="evidence" value="ECO:0007669"/>
    <property type="project" value="UniProtKB-KW"/>
</dbReference>
<dbReference type="PANTHER" id="PTHR11228">
    <property type="entry name" value="RADICAL SAM DOMAIN PROTEIN"/>
    <property type="match status" value="1"/>
</dbReference>
<comment type="cofactor">
    <cofactor evidence="1">
        <name>[4Fe-4S] cluster</name>
        <dbReference type="ChEBI" id="CHEBI:49883"/>
    </cofactor>
</comment>